<sequence length="168" mass="18919">MRWCGVRALISTVYGLVHSLHSTTTETRIRPTPYFHKSQWNYIVIGLDQVQLKREFVGVLSYPVLKSVILRTETSKNGSVGRITSIQQSQQCLTDYLQSLHYILYSISHSPASFDQMTTPPDSDSSPNHGNLAPRNDDVKIHLKVTPPNISPSSRHQSVPRLVSTSYL</sequence>
<evidence type="ECO:0000256" key="1">
    <source>
        <dbReference type="SAM" id="MobiDB-lite"/>
    </source>
</evidence>
<feature type="chain" id="PRO_5009110385" evidence="2">
    <location>
        <begin position="20"/>
        <end position="168"/>
    </location>
</feature>
<evidence type="ECO:0000313" key="4">
    <source>
        <dbReference type="Proteomes" id="UP000182444"/>
    </source>
</evidence>
<evidence type="ECO:0000313" key="3">
    <source>
        <dbReference type="EMBL" id="AOW00837.1"/>
    </source>
</evidence>
<dbReference type="GeneID" id="94582534"/>
<gene>
    <name evidence="3" type="ORF">YALI1_A19123g</name>
</gene>
<feature type="compositionally biased region" description="Polar residues" evidence="1">
    <location>
        <begin position="114"/>
        <end position="129"/>
    </location>
</feature>
<accession>A0A1D8N5D2</accession>
<feature type="compositionally biased region" description="Polar residues" evidence="1">
    <location>
        <begin position="151"/>
        <end position="168"/>
    </location>
</feature>
<reference evidence="3 4" key="1">
    <citation type="journal article" date="2016" name="PLoS ONE">
        <title>Sequence Assembly of Yarrowia lipolytica Strain W29/CLIB89 Shows Transposable Element Diversity.</title>
        <authorList>
            <person name="Magnan C."/>
            <person name="Yu J."/>
            <person name="Chang I."/>
            <person name="Jahn E."/>
            <person name="Kanomata Y."/>
            <person name="Wu J."/>
            <person name="Zeller M."/>
            <person name="Oakes M."/>
            <person name="Baldi P."/>
            <person name="Sandmeyer S."/>
        </authorList>
    </citation>
    <scope>NUCLEOTIDE SEQUENCE [LARGE SCALE GENOMIC DNA]</scope>
    <source>
        <strain evidence="4">CLIB89(W29)</strain>
    </source>
</reference>
<feature type="signal peptide" evidence="2">
    <location>
        <begin position="1"/>
        <end position="19"/>
    </location>
</feature>
<dbReference type="VEuPathDB" id="FungiDB:YALI1_A19123g"/>
<feature type="region of interest" description="Disordered" evidence="1">
    <location>
        <begin position="114"/>
        <end position="168"/>
    </location>
</feature>
<proteinExistence type="predicted"/>
<organism evidence="3 4">
    <name type="scientific">Yarrowia lipolytica</name>
    <name type="common">Candida lipolytica</name>
    <dbReference type="NCBI Taxonomy" id="4952"/>
    <lineage>
        <taxon>Eukaryota</taxon>
        <taxon>Fungi</taxon>
        <taxon>Dikarya</taxon>
        <taxon>Ascomycota</taxon>
        <taxon>Saccharomycotina</taxon>
        <taxon>Dipodascomycetes</taxon>
        <taxon>Dipodascales</taxon>
        <taxon>Dipodascales incertae sedis</taxon>
        <taxon>Yarrowia</taxon>
    </lineage>
</organism>
<dbReference type="Proteomes" id="UP000182444">
    <property type="component" value="Chromosome 1A"/>
</dbReference>
<evidence type="ECO:0000256" key="2">
    <source>
        <dbReference type="SAM" id="SignalP"/>
    </source>
</evidence>
<dbReference type="AlphaFoldDB" id="A0A1D8N5D2"/>
<protein>
    <submittedName>
        <fullName evidence="3">Uncharacterized protein</fullName>
    </submittedName>
</protein>
<dbReference type="EMBL" id="CP017553">
    <property type="protein sequence ID" value="AOW00837.1"/>
    <property type="molecule type" value="Genomic_DNA"/>
</dbReference>
<dbReference type="RefSeq" id="XP_068137970.1">
    <property type="nucleotide sequence ID" value="XM_068281869.1"/>
</dbReference>
<name>A0A1D8N5D2_YARLL</name>
<keyword evidence="2" id="KW-0732">Signal</keyword>